<evidence type="ECO:0000256" key="1">
    <source>
        <dbReference type="SAM" id="SignalP"/>
    </source>
</evidence>
<accession>A0A501WVZ7</accession>
<protein>
    <recommendedName>
        <fullName evidence="4">DUF4168 domain-containing protein</fullName>
    </recommendedName>
</protein>
<gene>
    <name evidence="2" type="ORF">FJM51_00675</name>
</gene>
<reference evidence="2 3" key="1">
    <citation type="submission" date="2019-06" db="EMBL/GenBank/DDBJ databases">
        <title>A novel bacterium of genus Amaricoccus, isolated from marine sediment.</title>
        <authorList>
            <person name="Huang H."/>
            <person name="Mo K."/>
            <person name="Hu Y."/>
        </authorList>
    </citation>
    <scope>NUCLEOTIDE SEQUENCE [LARGE SCALE GENOMIC DNA]</scope>
    <source>
        <strain evidence="2 3">HB172011</strain>
    </source>
</reference>
<sequence length="171" mass="17746">MRQCIAIVVTLSALASAAPVLATEPSLVSSAGLTPEQAQGMTLNEIAAMKFNRGRSPQDQIPVGASGPVTSMAFQDQVDASGRAGLVAAAGLTPEQAQGMTLNEIAAAKFNRNQSMQDRIPTGTPGAVSSMAFQDSIDVSSHYHLIRAAGLTPEQAQGMTLNEIVHMISPD</sequence>
<dbReference type="Proteomes" id="UP000319255">
    <property type="component" value="Unassembled WGS sequence"/>
</dbReference>
<dbReference type="EMBL" id="VFRP01000001">
    <property type="protein sequence ID" value="TPE53598.1"/>
    <property type="molecule type" value="Genomic_DNA"/>
</dbReference>
<organism evidence="2 3">
    <name type="scientific">Amaricoccus solimangrovi</name>
    <dbReference type="NCBI Taxonomy" id="2589815"/>
    <lineage>
        <taxon>Bacteria</taxon>
        <taxon>Pseudomonadati</taxon>
        <taxon>Pseudomonadota</taxon>
        <taxon>Alphaproteobacteria</taxon>
        <taxon>Rhodobacterales</taxon>
        <taxon>Paracoccaceae</taxon>
        <taxon>Amaricoccus</taxon>
    </lineage>
</organism>
<dbReference type="RefSeq" id="WP_140452176.1">
    <property type="nucleotide sequence ID" value="NZ_VFRP01000001.1"/>
</dbReference>
<keyword evidence="3" id="KW-1185">Reference proteome</keyword>
<evidence type="ECO:0008006" key="4">
    <source>
        <dbReference type="Google" id="ProtNLM"/>
    </source>
</evidence>
<feature type="signal peptide" evidence="1">
    <location>
        <begin position="1"/>
        <end position="22"/>
    </location>
</feature>
<comment type="caution">
    <text evidence="2">The sequence shown here is derived from an EMBL/GenBank/DDBJ whole genome shotgun (WGS) entry which is preliminary data.</text>
</comment>
<keyword evidence="1" id="KW-0732">Signal</keyword>
<evidence type="ECO:0000313" key="3">
    <source>
        <dbReference type="Proteomes" id="UP000319255"/>
    </source>
</evidence>
<evidence type="ECO:0000313" key="2">
    <source>
        <dbReference type="EMBL" id="TPE53598.1"/>
    </source>
</evidence>
<dbReference type="AlphaFoldDB" id="A0A501WVZ7"/>
<name>A0A501WVZ7_9RHOB</name>
<feature type="chain" id="PRO_5021377632" description="DUF4168 domain-containing protein" evidence="1">
    <location>
        <begin position="23"/>
        <end position="171"/>
    </location>
</feature>
<proteinExistence type="predicted"/>